<evidence type="ECO:0000313" key="3">
    <source>
        <dbReference type="EMBL" id="OAJ44963.1"/>
    </source>
</evidence>
<dbReference type="eggNOG" id="KOG0621">
    <property type="taxonomic scope" value="Eukaryota"/>
</dbReference>
<dbReference type="InterPro" id="IPR005552">
    <property type="entry name" value="Scramblase"/>
</dbReference>
<dbReference type="GO" id="GO:0017128">
    <property type="term" value="F:phospholipid scramblase activity"/>
    <property type="evidence" value="ECO:0007669"/>
    <property type="project" value="InterPro"/>
</dbReference>
<dbReference type="Proteomes" id="UP000077115">
    <property type="component" value="Unassembled WGS sequence"/>
</dbReference>
<dbReference type="InterPro" id="IPR025659">
    <property type="entry name" value="Tubby-like_C"/>
</dbReference>
<protein>
    <recommendedName>
        <fullName evidence="2">Phospholipid scramblase</fullName>
    </recommendedName>
</protein>
<comment type="similarity">
    <text evidence="1 2">Belongs to the phospholipid scramblase family.</text>
</comment>
<evidence type="ECO:0000256" key="2">
    <source>
        <dbReference type="RuleBase" id="RU363116"/>
    </source>
</evidence>
<proteinExistence type="inferred from homology"/>
<dbReference type="OrthoDB" id="191150at2759"/>
<dbReference type="EMBL" id="DS022314">
    <property type="protein sequence ID" value="OAJ44963.1"/>
    <property type="molecule type" value="Genomic_DNA"/>
</dbReference>
<sequence length="240" mass="26995">MQPEKIPNVSNTLVVIPTPTFTDILQLSTPAYSILACSTLVVDRELGLVNMMIGIEQENQYSIKDSVGNDIGSIVEKSFSVKDRIVKQILRTQSPFKADVLNSYGDVVLKIERPTKWLLNSTITVTECNGNLIGKVKQKWHLYRRRYELVQHKKPFAKINGKPWTRNFGIENESGGKLGLITRSFSGVIRELFTNIGVYSIYMDGTPDLARPLTLDERAIMLAAAICIDIDYFSQIIRIG</sequence>
<accession>A0A177WXX2</accession>
<reference evidence="3 4" key="2">
    <citation type="submission" date="2016-05" db="EMBL/GenBank/DDBJ databases">
        <title>Lineage-specific infection strategies underlie the spectrum of fungal disease in amphibians.</title>
        <authorList>
            <person name="Cuomo C.A."/>
            <person name="Farrer R.A."/>
            <person name="James T."/>
            <person name="Longcore J."/>
            <person name="Birren B."/>
        </authorList>
    </citation>
    <scope>NUCLEOTIDE SEQUENCE [LARGE SCALE GENOMIC DNA]</scope>
    <source>
        <strain evidence="3 4">JEL423</strain>
    </source>
</reference>
<dbReference type="PANTHER" id="PTHR23248:SF9">
    <property type="entry name" value="PHOSPHOLIPID SCRAMBLASE"/>
    <property type="match status" value="1"/>
</dbReference>
<name>A0A177WXX2_BATDL</name>
<gene>
    <name evidence="3" type="ORF">BDEG_28138</name>
</gene>
<dbReference type="Pfam" id="PF03803">
    <property type="entry name" value="Scramblase"/>
    <property type="match status" value="1"/>
</dbReference>
<dbReference type="SUPFAM" id="SSF54518">
    <property type="entry name" value="Tubby C-terminal domain-like"/>
    <property type="match status" value="1"/>
</dbReference>
<evidence type="ECO:0000256" key="1">
    <source>
        <dbReference type="ARBA" id="ARBA00005350"/>
    </source>
</evidence>
<dbReference type="STRING" id="403673.A0A177WXX2"/>
<evidence type="ECO:0000313" key="4">
    <source>
        <dbReference type="Proteomes" id="UP000077115"/>
    </source>
</evidence>
<dbReference type="GO" id="GO:0005886">
    <property type="term" value="C:plasma membrane"/>
    <property type="evidence" value="ECO:0007669"/>
    <property type="project" value="TreeGrafter"/>
</dbReference>
<dbReference type="AlphaFoldDB" id="A0A177WXX2"/>
<organism evidence="3 4">
    <name type="scientific">Batrachochytrium dendrobatidis (strain JEL423)</name>
    <dbReference type="NCBI Taxonomy" id="403673"/>
    <lineage>
        <taxon>Eukaryota</taxon>
        <taxon>Fungi</taxon>
        <taxon>Fungi incertae sedis</taxon>
        <taxon>Chytridiomycota</taxon>
        <taxon>Chytridiomycota incertae sedis</taxon>
        <taxon>Chytridiomycetes</taxon>
        <taxon>Rhizophydiales</taxon>
        <taxon>Rhizophydiales incertae sedis</taxon>
        <taxon>Batrachochytrium</taxon>
    </lineage>
</organism>
<reference evidence="3 4" key="1">
    <citation type="submission" date="2006-10" db="EMBL/GenBank/DDBJ databases">
        <title>The Genome Sequence of Batrachochytrium dendrobatidis JEL423.</title>
        <authorList>
            <consortium name="The Broad Institute Genome Sequencing Platform"/>
            <person name="Birren B."/>
            <person name="Lander E."/>
            <person name="Galagan J."/>
            <person name="Cuomo C."/>
            <person name="Devon K."/>
            <person name="Jaffe D."/>
            <person name="Butler J."/>
            <person name="Alvarez P."/>
            <person name="Gnerre S."/>
            <person name="Grabherr M."/>
            <person name="Kleber M."/>
            <person name="Mauceli E."/>
            <person name="Brockman W."/>
            <person name="Young S."/>
            <person name="LaButti K."/>
            <person name="Sykes S."/>
            <person name="DeCaprio D."/>
            <person name="Crawford M."/>
            <person name="Koehrsen M."/>
            <person name="Engels R."/>
            <person name="Montgomery P."/>
            <person name="Pearson M."/>
            <person name="Howarth C."/>
            <person name="Larson L."/>
            <person name="White J."/>
            <person name="O'Leary S."/>
            <person name="Kodira C."/>
            <person name="Zeng Q."/>
            <person name="Yandava C."/>
            <person name="Alvarado L."/>
            <person name="Longcore J."/>
            <person name="James T."/>
        </authorList>
    </citation>
    <scope>NUCLEOTIDE SEQUENCE [LARGE SCALE GENOMIC DNA]</scope>
    <source>
        <strain evidence="3 4">JEL423</strain>
    </source>
</reference>
<dbReference type="PANTHER" id="PTHR23248">
    <property type="entry name" value="PHOSPHOLIPID SCRAMBLASE-RELATED"/>
    <property type="match status" value="1"/>
</dbReference>
<dbReference type="VEuPathDB" id="FungiDB:BDEG_28138"/>